<organism evidence="3">
    <name type="scientific">Legionella pneumophila</name>
    <dbReference type="NCBI Taxonomy" id="446"/>
    <lineage>
        <taxon>Bacteria</taxon>
        <taxon>Pseudomonadati</taxon>
        <taxon>Pseudomonadota</taxon>
        <taxon>Gammaproteobacteria</taxon>
        <taxon>Legionellales</taxon>
        <taxon>Legionellaceae</taxon>
        <taxon>Legionella</taxon>
    </lineage>
</organism>
<feature type="coiled-coil region" evidence="1">
    <location>
        <begin position="4"/>
        <end position="31"/>
    </location>
</feature>
<dbReference type="RefSeq" id="WP_061515204.1">
    <property type="nucleotide sequence ID" value="NZ_FJCX01000001.1"/>
</dbReference>
<protein>
    <submittedName>
        <fullName evidence="3">Uncharacterized protein</fullName>
    </submittedName>
</protein>
<keyword evidence="2" id="KW-1133">Transmembrane helix</keyword>
<dbReference type="AlphaFoldDB" id="Q9AKW3"/>
<sequence>MNDLKYYKEQADHHKKRLESYLENQKQEKKNNALMGKILMAIFGFLIAYSFFPWAQIEDAGVHLGLSFSGLIWGFAMWFNGKNKSNL</sequence>
<reference evidence="3" key="1">
    <citation type="journal article" date="2001" name="Mol. Microbiol.">
        <title>Chromosomal insertion and excision of a 30 kb unstable genetic element is responsible for phase variation of lipopolysaccharide and other virulence determinants in Legionella pneumophila.</title>
        <authorList>
            <person name="Lueneberg E."/>
            <person name="Mayer B."/>
            <person name="Daryab N."/>
            <person name="Kooistra O."/>
            <person name="Zaehringer U."/>
            <person name="Rohde M."/>
            <person name="Swanson J."/>
            <person name="Frosch M."/>
        </authorList>
    </citation>
    <scope>NUCLEOTIDE SEQUENCE</scope>
    <source>
        <strain evidence="3">Serogroup 1</strain>
    </source>
</reference>
<dbReference type="EMBL" id="AJ277755">
    <property type="protein sequence ID" value="CAC33482.1"/>
    <property type="molecule type" value="Genomic_DNA"/>
</dbReference>
<feature type="transmembrane region" description="Helical" evidence="2">
    <location>
        <begin position="34"/>
        <end position="54"/>
    </location>
</feature>
<name>Q9AKW3_LEGPN</name>
<feature type="transmembrane region" description="Helical" evidence="2">
    <location>
        <begin position="60"/>
        <end position="79"/>
    </location>
</feature>
<evidence type="ECO:0000256" key="2">
    <source>
        <dbReference type="SAM" id="Phobius"/>
    </source>
</evidence>
<proteinExistence type="predicted"/>
<keyword evidence="1" id="KW-0175">Coiled coil</keyword>
<evidence type="ECO:0000313" key="3">
    <source>
        <dbReference type="EMBL" id="CAC33482.1"/>
    </source>
</evidence>
<evidence type="ECO:0000256" key="1">
    <source>
        <dbReference type="SAM" id="Coils"/>
    </source>
</evidence>
<keyword evidence="2" id="KW-0472">Membrane</keyword>
<keyword evidence="2" id="KW-0812">Transmembrane</keyword>
<accession>Q9AKW3</accession>